<dbReference type="Proteomes" id="UP000663873">
    <property type="component" value="Unassembled WGS sequence"/>
</dbReference>
<keyword evidence="3" id="KW-1185">Reference proteome</keyword>
<organism evidence="2 3">
    <name type="scientific">Rotaria socialis</name>
    <dbReference type="NCBI Taxonomy" id="392032"/>
    <lineage>
        <taxon>Eukaryota</taxon>
        <taxon>Metazoa</taxon>
        <taxon>Spiralia</taxon>
        <taxon>Gnathifera</taxon>
        <taxon>Rotifera</taxon>
        <taxon>Eurotatoria</taxon>
        <taxon>Bdelloidea</taxon>
        <taxon>Philodinida</taxon>
        <taxon>Philodinidae</taxon>
        <taxon>Rotaria</taxon>
    </lineage>
</organism>
<gene>
    <name evidence="2" type="ORF">UJA718_LOCUS37669</name>
</gene>
<sequence>YLCRLTFFNIRRVCFKKSADPRAKTFKMIPIDKSCVKDWYQFEAASTYEYAHQEVKALKAVLMTSSNGSDLHCIEKREDNNDSMNDSNNSNSNIRQIQDDLAKLNQSFEDIKGQLKTLIEKS</sequence>
<comment type="caution">
    <text evidence="2">The sequence shown here is derived from an EMBL/GenBank/DDBJ whole genome shotgun (WGS) entry which is preliminary data.</text>
</comment>
<name>A0A821K0A9_9BILA</name>
<evidence type="ECO:0000313" key="3">
    <source>
        <dbReference type="Proteomes" id="UP000663873"/>
    </source>
</evidence>
<feature type="region of interest" description="Disordered" evidence="1">
    <location>
        <begin position="76"/>
        <end position="96"/>
    </location>
</feature>
<dbReference type="EMBL" id="CAJOBP010037692">
    <property type="protein sequence ID" value="CAF4728944.1"/>
    <property type="molecule type" value="Genomic_DNA"/>
</dbReference>
<protein>
    <submittedName>
        <fullName evidence="2">Uncharacterized protein</fullName>
    </submittedName>
</protein>
<proteinExistence type="predicted"/>
<accession>A0A821K0A9</accession>
<evidence type="ECO:0000313" key="2">
    <source>
        <dbReference type="EMBL" id="CAF4728944.1"/>
    </source>
</evidence>
<feature type="compositionally biased region" description="Low complexity" evidence="1">
    <location>
        <begin position="82"/>
        <end position="93"/>
    </location>
</feature>
<evidence type="ECO:0000256" key="1">
    <source>
        <dbReference type="SAM" id="MobiDB-lite"/>
    </source>
</evidence>
<dbReference type="AlphaFoldDB" id="A0A821K0A9"/>
<reference evidence="2" key="1">
    <citation type="submission" date="2021-02" db="EMBL/GenBank/DDBJ databases">
        <authorList>
            <person name="Nowell W R."/>
        </authorList>
    </citation>
    <scope>NUCLEOTIDE SEQUENCE</scope>
</reference>
<feature type="non-terminal residue" evidence="2">
    <location>
        <position position="1"/>
    </location>
</feature>